<keyword evidence="1" id="KW-0732">Signal</keyword>
<dbReference type="Proteomes" id="UP001155483">
    <property type="component" value="Unassembled WGS sequence"/>
</dbReference>
<dbReference type="EMBL" id="JAOTIF010000003">
    <property type="protein sequence ID" value="MCU7548814.1"/>
    <property type="molecule type" value="Genomic_DNA"/>
</dbReference>
<evidence type="ECO:0000256" key="1">
    <source>
        <dbReference type="SAM" id="SignalP"/>
    </source>
</evidence>
<dbReference type="AlphaFoldDB" id="A0A9X3BFG7"/>
<evidence type="ECO:0000313" key="3">
    <source>
        <dbReference type="Proteomes" id="UP001155483"/>
    </source>
</evidence>
<organism evidence="2 3">
    <name type="scientific">Paraflavisolibacter caeni</name>
    <dbReference type="NCBI Taxonomy" id="2982496"/>
    <lineage>
        <taxon>Bacteria</taxon>
        <taxon>Pseudomonadati</taxon>
        <taxon>Bacteroidota</taxon>
        <taxon>Chitinophagia</taxon>
        <taxon>Chitinophagales</taxon>
        <taxon>Chitinophagaceae</taxon>
        <taxon>Paraflavisolibacter</taxon>
    </lineage>
</organism>
<feature type="signal peptide" evidence="1">
    <location>
        <begin position="1"/>
        <end position="19"/>
    </location>
</feature>
<keyword evidence="3" id="KW-1185">Reference proteome</keyword>
<name>A0A9X3BFG7_9BACT</name>
<evidence type="ECO:0000313" key="2">
    <source>
        <dbReference type="EMBL" id="MCU7548814.1"/>
    </source>
</evidence>
<sequence length="259" mass="28786">MKKWTGFVLVVAVLTTFWACKPDAPLQFNSPDGIYFNAASDSIYYTFAKYPNRVVDTVKVPVNVLGKPSDQEREIIVTPLAGSDAKAVENKHYKLLPPYKIPANSTTALIPVVVYRTSDLDNEAAVLKLELKENSHFEVGIKAKSTIKVKVGYLQKPPSWGDPSGILWAGYSDNFGTWTKTKYKLILDALYSPSADTTITEFPISRFGTIPAAYTQYLQIVKNYIRTNYPGNYNNGVGATLRDPDVPNNPYIQVGKANY</sequence>
<feature type="chain" id="PRO_5040993065" evidence="1">
    <location>
        <begin position="20"/>
        <end position="259"/>
    </location>
</feature>
<proteinExistence type="predicted"/>
<protein>
    <submittedName>
        <fullName evidence="2">DUF4843 domain-containing protein</fullName>
    </submittedName>
</protein>
<reference evidence="2" key="2">
    <citation type="submission" date="2023-04" db="EMBL/GenBank/DDBJ databases">
        <title>Paracnuella aquatica gen. nov., sp. nov., a member of the family Chitinophagaceae isolated from a hot spring.</title>
        <authorList>
            <person name="Wang C."/>
        </authorList>
    </citation>
    <scope>NUCLEOTIDE SEQUENCE</scope>
    <source>
        <strain evidence="2">LB-8</strain>
    </source>
</reference>
<accession>A0A9X3BFG7</accession>
<dbReference type="InterPro" id="IPR032299">
    <property type="entry name" value="DUF4843"/>
</dbReference>
<dbReference type="Pfam" id="PF16132">
    <property type="entry name" value="DUF4843"/>
    <property type="match status" value="1"/>
</dbReference>
<dbReference type="RefSeq" id="WP_279296259.1">
    <property type="nucleotide sequence ID" value="NZ_JAOTIF010000003.1"/>
</dbReference>
<gene>
    <name evidence="2" type="ORF">OCK74_06775</name>
</gene>
<reference evidence="2" key="1">
    <citation type="submission" date="2022-09" db="EMBL/GenBank/DDBJ databases">
        <authorList>
            <person name="Yuan C."/>
            <person name="Ke Z."/>
        </authorList>
    </citation>
    <scope>NUCLEOTIDE SEQUENCE</scope>
    <source>
        <strain evidence="2">LB-8</strain>
    </source>
</reference>
<comment type="caution">
    <text evidence="2">The sequence shown here is derived from an EMBL/GenBank/DDBJ whole genome shotgun (WGS) entry which is preliminary data.</text>
</comment>